<evidence type="ECO:0000256" key="7">
    <source>
        <dbReference type="PROSITE-ProRule" id="PRU00357"/>
    </source>
</evidence>
<evidence type="ECO:0000256" key="6">
    <source>
        <dbReference type="PROSITE-ProRule" id="PRU00169"/>
    </source>
</evidence>
<keyword evidence="12" id="KW-1185">Reference proteome</keyword>
<feature type="domain" description="Response regulatory" evidence="9">
    <location>
        <begin position="1"/>
        <end position="62"/>
    </location>
</feature>
<feature type="region of interest" description="Disordered" evidence="8">
    <location>
        <begin position="134"/>
        <end position="172"/>
    </location>
</feature>
<dbReference type="Pfam" id="PF06203">
    <property type="entry name" value="CCT"/>
    <property type="match status" value="1"/>
</dbReference>
<evidence type="ECO:0000256" key="4">
    <source>
        <dbReference type="ARBA" id="ARBA00023108"/>
    </source>
</evidence>
<comment type="caution">
    <text evidence="11">The sequence shown here is derived from an EMBL/GenBank/DDBJ whole genome shotgun (WGS) entry which is preliminary data.</text>
</comment>
<evidence type="ECO:0000313" key="11">
    <source>
        <dbReference type="EMBL" id="KAG2540865.1"/>
    </source>
</evidence>
<dbReference type="PANTHER" id="PTHR43874">
    <property type="entry name" value="TWO-COMPONENT RESPONSE REGULATOR"/>
    <property type="match status" value="1"/>
</dbReference>
<comment type="similarity">
    <text evidence="2">Belongs to the ARR-like family.</text>
</comment>
<dbReference type="PROSITE" id="PS51017">
    <property type="entry name" value="CCT"/>
    <property type="match status" value="1"/>
</dbReference>
<evidence type="ECO:0000259" key="10">
    <source>
        <dbReference type="PROSITE" id="PS51017"/>
    </source>
</evidence>
<evidence type="ECO:0000259" key="9">
    <source>
        <dbReference type="PROSITE" id="PS50110"/>
    </source>
</evidence>
<feature type="region of interest" description="Disordered" evidence="8">
    <location>
        <begin position="243"/>
        <end position="264"/>
    </location>
</feature>
<evidence type="ECO:0008006" key="13">
    <source>
        <dbReference type="Google" id="ProtNLM"/>
    </source>
</evidence>
<dbReference type="InterPro" id="IPR045279">
    <property type="entry name" value="ARR-like"/>
</dbReference>
<feature type="region of interest" description="Disordered" evidence="8">
    <location>
        <begin position="309"/>
        <end position="340"/>
    </location>
</feature>
<evidence type="ECO:0000256" key="1">
    <source>
        <dbReference type="ARBA" id="ARBA00004123"/>
    </source>
</evidence>
<dbReference type="PANTHER" id="PTHR43874:SF146">
    <property type="entry name" value="TWO-COMPONENT RESPONSE REGULATOR-LIKE APRR9"/>
    <property type="match status" value="1"/>
</dbReference>
<dbReference type="EMBL" id="CM029054">
    <property type="protein sequence ID" value="KAG2540865.1"/>
    <property type="molecule type" value="Genomic_DNA"/>
</dbReference>
<dbReference type="Gene3D" id="3.40.50.2300">
    <property type="match status" value="1"/>
</dbReference>
<keyword evidence="4" id="KW-0090">Biological rhythms</keyword>
<proteinExistence type="inferred from homology"/>
<dbReference type="Proteomes" id="UP000823388">
    <property type="component" value="Chromosome 9N"/>
</dbReference>
<evidence type="ECO:0000256" key="5">
    <source>
        <dbReference type="ARBA" id="ARBA00023242"/>
    </source>
</evidence>
<comment type="caution">
    <text evidence="6">Lacks conserved residue(s) required for the propagation of feature annotation.</text>
</comment>
<keyword evidence="3" id="KW-0902">Two-component regulatory system</keyword>
<organism evidence="11 12">
    <name type="scientific">Panicum virgatum</name>
    <name type="common">Blackwell switchgrass</name>
    <dbReference type="NCBI Taxonomy" id="38727"/>
    <lineage>
        <taxon>Eukaryota</taxon>
        <taxon>Viridiplantae</taxon>
        <taxon>Streptophyta</taxon>
        <taxon>Embryophyta</taxon>
        <taxon>Tracheophyta</taxon>
        <taxon>Spermatophyta</taxon>
        <taxon>Magnoliopsida</taxon>
        <taxon>Liliopsida</taxon>
        <taxon>Poales</taxon>
        <taxon>Poaceae</taxon>
        <taxon>PACMAD clade</taxon>
        <taxon>Panicoideae</taxon>
        <taxon>Panicodae</taxon>
        <taxon>Paniceae</taxon>
        <taxon>Panicinae</taxon>
        <taxon>Panicum</taxon>
        <taxon>Panicum sect. Hiantes</taxon>
    </lineage>
</organism>
<dbReference type="Pfam" id="PF00072">
    <property type="entry name" value="Response_reg"/>
    <property type="match status" value="1"/>
</dbReference>
<dbReference type="PROSITE" id="PS50110">
    <property type="entry name" value="RESPONSE_REGULATORY"/>
    <property type="match status" value="1"/>
</dbReference>
<feature type="compositionally biased region" description="Polar residues" evidence="8">
    <location>
        <begin position="309"/>
        <end position="327"/>
    </location>
</feature>
<dbReference type="InterPro" id="IPR011006">
    <property type="entry name" value="CheY-like_superfamily"/>
</dbReference>
<comment type="subcellular location">
    <subcellularLocation>
        <location evidence="1 7">Nucleus</location>
    </subcellularLocation>
</comment>
<accession>A0A8T0MV30</accession>
<dbReference type="AlphaFoldDB" id="A0A8T0MV30"/>
<dbReference type="GO" id="GO:0005634">
    <property type="term" value="C:nucleus"/>
    <property type="evidence" value="ECO:0007669"/>
    <property type="project" value="UniProtKB-SubCell"/>
</dbReference>
<evidence type="ECO:0000256" key="8">
    <source>
        <dbReference type="SAM" id="MobiDB-lite"/>
    </source>
</evidence>
<evidence type="ECO:0000256" key="3">
    <source>
        <dbReference type="ARBA" id="ARBA00023012"/>
    </source>
</evidence>
<feature type="compositionally biased region" description="Polar residues" evidence="8">
    <location>
        <begin position="135"/>
        <end position="149"/>
    </location>
</feature>
<dbReference type="GO" id="GO:0048511">
    <property type="term" value="P:rhythmic process"/>
    <property type="evidence" value="ECO:0007669"/>
    <property type="project" value="UniProtKB-KW"/>
</dbReference>
<sequence length="476" mass="53509">MSGFLLLSTIMEHDASKNIPVIMMSSHDSVSMVFKCMLKGAADFLVKPIRKNELRNLWQHVWRKQLANGGPDVQHIQQEENLAERIEQKIGIPLMQSSCTRSELEAESKQTNNILEYKQSTERNFSIPRHKNVELNGQTKIQTEGNNLIPTREDDLSPKKRTSLNDNNSERASRDMELVHIMDNQQKHNTQMEVDAMRTTSRGNDEKGSIPAHQYNCRAVSTLENSGDGQMCSTSETLMDVENKNGDSAAPSQDMTETSQPPIRVVPFPVPVQGLTLDGQPFWNGTPMASLFYPQSAPPIWNIKTSMWQESTPRATSLPQKSQQNEPNEMGAKPVENAEEQIASGKQLRVEIPKDNPRHVSPMTGESGISTMLDSTRNTLSSSGCDSTSNQITAPTESSNVYKGVTETPSAEGSRHLSQREAALNKFRLKRKDRCFEKKVRYQSRKLLAEQRPRVKGQFVRQDHSIQGSVLVMEYI</sequence>
<feature type="compositionally biased region" description="Polar residues" evidence="8">
    <location>
        <begin position="250"/>
        <end position="260"/>
    </location>
</feature>
<dbReference type="SUPFAM" id="SSF52172">
    <property type="entry name" value="CheY-like"/>
    <property type="match status" value="1"/>
</dbReference>
<gene>
    <name evidence="11" type="ORF">PVAP13_9NG587000</name>
</gene>
<evidence type="ECO:0000256" key="2">
    <source>
        <dbReference type="ARBA" id="ARBA00010330"/>
    </source>
</evidence>
<protein>
    <recommendedName>
        <fullName evidence="13">Two-component response regulator-like APRR9</fullName>
    </recommendedName>
</protein>
<dbReference type="InterPro" id="IPR010402">
    <property type="entry name" value="CCT_domain"/>
</dbReference>
<keyword evidence="5 7" id="KW-0539">Nucleus</keyword>
<evidence type="ECO:0000313" key="12">
    <source>
        <dbReference type="Proteomes" id="UP000823388"/>
    </source>
</evidence>
<dbReference type="GO" id="GO:0000160">
    <property type="term" value="P:phosphorelay signal transduction system"/>
    <property type="evidence" value="ECO:0007669"/>
    <property type="project" value="UniProtKB-KW"/>
</dbReference>
<dbReference type="GO" id="GO:0009736">
    <property type="term" value="P:cytokinin-activated signaling pathway"/>
    <property type="evidence" value="ECO:0007669"/>
    <property type="project" value="InterPro"/>
</dbReference>
<name>A0A8T0MV30_PANVG</name>
<dbReference type="InterPro" id="IPR001789">
    <property type="entry name" value="Sig_transdc_resp-reg_receiver"/>
</dbReference>
<reference evidence="11" key="1">
    <citation type="submission" date="2020-05" db="EMBL/GenBank/DDBJ databases">
        <title>WGS assembly of Panicum virgatum.</title>
        <authorList>
            <person name="Lovell J.T."/>
            <person name="Jenkins J."/>
            <person name="Shu S."/>
            <person name="Juenger T.E."/>
            <person name="Schmutz J."/>
        </authorList>
    </citation>
    <scope>NUCLEOTIDE SEQUENCE</scope>
    <source>
        <strain evidence="11">AP13</strain>
    </source>
</reference>
<feature type="domain" description="CCT" evidence="10">
    <location>
        <begin position="420"/>
        <end position="462"/>
    </location>
</feature>